<keyword evidence="3" id="KW-1185">Reference proteome</keyword>
<evidence type="ECO:0000259" key="1">
    <source>
        <dbReference type="PROSITE" id="PS50280"/>
    </source>
</evidence>
<comment type="caution">
    <text evidence="2">The sequence shown here is derived from an EMBL/GenBank/DDBJ whole genome shotgun (WGS) entry which is preliminary data.</text>
</comment>
<proteinExistence type="predicted"/>
<sequence length="199" mass="23157">MHPDTEIRYVSEEVGVGVFATKLIPKGTIVWIKDELDIVFDEEDIESFDEARKEYIYKYSYEDDEGEYVLCWDHARYVNHSFNPNCADTAYDFELAGRDIQPGEQITCDYGTLGDDEEFECTVEEGSTRTKVTANDYLVHFREWDEKAIEAFKYFNEVEQPLKHLINKQYIDKVNAVANGTEPLDSILTLFIEDEDDEN</sequence>
<evidence type="ECO:0000313" key="3">
    <source>
        <dbReference type="Proteomes" id="UP001152172"/>
    </source>
</evidence>
<accession>A0A9X3L763</accession>
<reference evidence="2" key="1">
    <citation type="submission" date="2022-05" db="EMBL/GenBank/DDBJ databases">
        <authorList>
            <person name="Colautti A."/>
            <person name="Iacumin L."/>
        </authorList>
    </citation>
    <scope>NUCLEOTIDE SEQUENCE</scope>
    <source>
        <strain evidence="2">DSM 30747</strain>
    </source>
</reference>
<gene>
    <name evidence="2" type="ORF">M9R61_04300</name>
</gene>
<dbReference type="InterPro" id="IPR001214">
    <property type="entry name" value="SET_dom"/>
</dbReference>
<dbReference type="AlphaFoldDB" id="A0A9X3L763"/>
<dbReference type="PROSITE" id="PS50280">
    <property type="entry name" value="SET"/>
    <property type="match status" value="1"/>
</dbReference>
<organism evidence="2 3">
    <name type="scientific">Psychrobacillus psychrodurans</name>
    <dbReference type="NCBI Taxonomy" id="126157"/>
    <lineage>
        <taxon>Bacteria</taxon>
        <taxon>Bacillati</taxon>
        <taxon>Bacillota</taxon>
        <taxon>Bacilli</taxon>
        <taxon>Bacillales</taxon>
        <taxon>Bacillaceae</taxon>
        <taxon>Psychrobacillus</taxon>
    </lineage>
</organism>
<dbReference type="EMBL" id="JAMKBI010000002">
    <property type="protein sequence ID" value="MCZ8532571.1"/>
    <property type="molecule type" value="Genomic_DNA"/>
</dbReference>
<dbReference type="InterPro" id="IPR046341">
    <property type="entry name" value="SET_dom_sf"/>
</dbReference>
<dbReference type="Proteomes" id="UP001152172">
    <property type="component" value="Unassembled WGS sequence"/>
</dbReference>
<dbReference type="Gene3D" id="2.170.270.10">
    <property type="entry name" value="SET domain"/>
    <property type="match status" value="1"/>
</dbReference>
<dbReference type="CDD" id="cd08161">
    <property type="entry name" value="SET"/>
    <property type="match status" value="1"/>
</dbReference>
<dbReference type="SUPFAM" id="SSF82199">
    <property type="entry name" value="SET domain"/>
    <property type="match status" value="1"/>
</dbReference>
<feature type="domain" description="SET" evidence="1">
    <location>
        <begin position="3"/>
        <end position="111"/>
    </location>
</feature>
<name>A0A9X3L763_9BACI</name>
<protein>
    <submittedName>
        <fullName evidence="2">SET domain-containing protein</fullName>
    </submittedName>
</protein>
<evidence type="ECO:0000313" key="2">
    <source>
        <dbReference type="EMBL" id="MCZ8532571.1"/>
    </source>
</evidence>
<dbReference type="Pfam" id="PF00856">
    <property type="entry name" value="SET"/>
    <property type="match status" value="1"/>
</dbReference>